<dbReference type="PANTHER" id="PTHR43228">
    <property type="entry name" value="TWO-COMPONENT RESPONSE REGULATOR"/>
    <property type="match status" value="1"/>
</dbReference>
<dbReference type="Gene3D" id="3.40.50.2300">
    <property type="match status" value="1"/>
</dbReference>
<reference evidence="3" key="2">
    <citation type="submission" date="2020-09" db="EMBL/GenBank/DDBJ databases">
        <authorList>
            <person name="Sun Q."/>
            <person name="Zhou Y."/>
        </authorList>
    </citation>
    <scope>NUCLEOTIDE SEQUENCE</scope>
    <source>
        <strain evidence="3">CGMCC 1.15322</strain>
    </source>
</reference>
<dbReference type="PANTHER" id="PTHR43228:SF1">
    <property type="entry name" value="TWO-COMPONENT RESPONSE REGULATOR ARR22"/>
    <property type="match status" value="1"/>
</dbReference>
<dbReference type="InterPro" id="IPR058245">
    <property type="entry name" value="NreC/VraR/RcsB-like_REC"/>
</dbReference>
<sequence>MSQPGSVRREAAVLIVEDHAPMREAIRVCIERFYPGLSVIEAPDGATALRYVEAHCPSIVFMDINLPDANGLDLTREILKKWPRTFVAAISIDTSADLPEQVRAAGAVEFIAKDKLFERLLPLVGAAVTLRNWMEDLECQSAITDGSPHYGGHHAEHLLETGALRVGHE</sequence>
<dbReference type="EMBL" id="BMIG01000005">
    <property type="protein sequence ID" value="GGA97828.1"/>
    <property type="molecule type" value="Genomic_DNA"/>
</dbReference>
<organism evidence="3 4">
    <name type="scientific">Polaromonas eurypsychrophila</name>
    <dbReference type="NCBI Taxonomy" id="1614635"/>
    <lineage>
        <taxon>Bacteria</taxon>
        <taxon>Pseudomonadati</taxon>
        <taxon>Pseudomonadota</taxon>
        <taxon>Betaproteobacteria</taxon>
        <taxon>Burkholderiales</taxon>
        <taxon>Comamonadaceae</taxon>
        <taxon>Polaromonas</taxon>
    </lineage>
</organism>
<gene>
    <name evidence="3" type="ORF">GCM10011496_18620</name>
</gene>
<evidence type="ECO:0000256" key="1">
    <source>
        <dbReference type="PROSITE-ProRule" id="PRU00169"/>
    </source>
</evidence>
<protein>
    <recommendedName>
        <fullName evidence="2">Response regulatory domain-containing protein</fullName>
    </recommendedName>
</protein>
<dbReference type="InterPro" id="IPR011006">
    <property type="entry name" value="CheY-like_superfamily"/>
</dbReference>
<reference evidence="3" key="1">
    <citation type="journal article" date="2014" name="Int. J. Syst. Evol. Microbiol.">
        <title>Complete genome sequence of Corynebacterium casei LMG S-19264T (=DSM 44701T), isolated from a smear-ripened cheese.</title>
        <authorList>
            <consortium name="US DOE Joint Genome Institute (JGI-PGF)"/>
            <person name="Walter F."/>
            <person name="Albersmeier A."/>
            <person name="Kalinowski J."/>
            <person name="Ruckert C."/>
        </authorList>
    </citation>
    <scope>NUCLEOTIDE SEQUENCE</scope>
    <source>
        <strain evidence="3">CGMCC 1.15322</strain>
    </source>
</reference>
<dbReference type="InterPro" id="IPR052048">
    <property type="entry name" value="ST_Response_Regulator"/>
</dbReference>
<dbReference type="PROSITE" id="PS50110">
    <property type="entry name" value="RESPONSE_REGULATORY"/>
    <property type="match status" value="1"/>
</dbReference>
<accession>A0A916SHJ3</accession>
<dbReference type="AlphaFoldDB" id="A0A916SHJ3"/>
<dbReference type="SUPFAM" id="SSF52172">
    <property type="entry name" value="CheY-like"/>
    <property type="match status" value="1"/>
</dbReference>
<dbReference type="CDD" id="cd17535">
    <property type="entry name" value="REC_NarL-like"/>
    <property type="match status" value="1"/>
</dbReference>
<evidence type="ECO:0000259" key="2">
    <source>
        <dbReference type="PROSITE" id="PS50110"/>
    </source>
</evidence>
<dbReference type="RefSeq" id="WP_188708111.1">
    <property type="nucleotide sequence ID" value="NZ_BMIG01000005.1"/>
</dbReference>
<keyword evidence="4" id="KW-1185">Reference proteome</keyword>
<keyword evidence="1" id="KW-0597">Phosphoprotein</keyword>
<comment type="caution">
    <text evidence="3">The sequence shown here is derived from an EMBL/GenBank/DDBJ whole genome shotgun (WGS) entry which is preliminary data.</text>
</comment>
<name>A0A916SHJ3_9BURK</name>
<feature type="modified residue" description="4-aspartylphosphate" evidence="1">
    <location>
        <position position="63"/>
    </location>
</feature>
<evidence type="ECO:0000313" key="4">
    <source>
        <dbReference type="Proteomes" id="UP000620596"/>
    </source>
</evidence>
<dbReference type="Pfam" id="PF00072">
    <property type="entry name" value="Response_reg"/>
    <property type="match status" value="1"/>
</dbReference>
<proteinExistence type="predicted"/>
<dbReference type="GO" id="GO:0000160">
    <property type="term" value="P:phosphorelay signal transduction system"/>
    <property type="evidence" value="ECO:0007669"/>
    <property type="project" value="InterPro"/>
</dbReference>
<feature type="domain" description="Response regulatory" evidence="2">
    <location>
        <begin position="12"/>
        <end position="128"/>
    </location>
</feature>
<dbReference type="Proteomes" id="UP000620596">
    <property type="component" value="Unassembled WGS sequence"/>
</dbReference>
<dbReference type="SMART" id="SM00448">
    <property type="entry name" value="REC"/>
    <property type="match status" value="1"/>
</dbReference>
<dbReference type="InterPro" id="IPR001789">
    <property type="entry name" value="Sig_transdc_resp-reg_receiver"/>
</dbReference>
<evidence type="ECO:0000313" key="3">
    <source>
        <dbReference type="EMBL" id="GGA97828.1"/>
    </source>
</evidence>